<accession>G7VXU6</accession>
<dbReference type="EMBL" id="CP003107">
    <property type="protein sequence ID" value="AET59856.1"/>
    <property type="molecule type" value="Genomic_DNA"/>
</dbReference>
<reference key="2">
    <citation type="submission" date="2011-11" db="EMBL/GenBank/DDBJ databases">
        <authorList>
            <person name="Shin S.H."/>
            <person name="Kim S."/>
            <person name="Kim J.Y."/>
        </authorList>
    </citation>
    <scope>NUCLEOTIDE SEQUENCE</scope>
    <source>
        <strain>HPL-003</strain>
    </source>
</reference>
<proteinExistence type="predicted"/>
<name>G7VXU6_PAETH</name>
<evidence type="ECO:0000313" key="1">
    <source>
        <dbReference type="EMBL" id="AET59856.1"/>
    </source>
</evidence>
<evidence type="ECO:0000313" key="2">
    <source>
        <dbReference type="Proteomes" id="UP000005876"/>
    </source>
</evidence>
<gene>
    <name evidence="1" type="ordered locus">HPL003_15540</name>
</gene>
<sequence>MPGLPKREGLHIIMNNSSKFENVLMEKSRQCPIEQGGSAVGLRAFLQNRAVEVRSGAVP</sequence>
<organism evidence="1 2">
    <name type="scientific">Paenibacillus terrae (strain HPL-003)</name>
    <dbReference type="NCBI Taxonomy" id="985665"/>
    <lineage>
        <taxon>Bacteria</taxon>
        <taxon>Bacillati</taxon>
        <taxon>Bacillota</taxon>
        <taxon>Bacilli</taxon>
        <taxon>Bacillales</taxon>
        <taxon>Paenibacillaceae</taxon>
        <taxon>Paenibacillus</taxon>
    </lineage>
</organism>
<dbReference type="HOGENOM" id="CLU_2956338_0_0_9"/>
<dbReference type="STRING" id="985665.HPL003_15540"/>
<dbReference type="KEGG" id="pta:HPL003_15540"/>
<protein>
    <submittedName>
        <fullName evidence="1">Uncharacterized protein</fullName>
    </submittedName>
</protein>
<dbReference type="AlphaFoldDB" id="G7VXU6"/>
<reference evidence="1 2" key="3">
    <citation type="journal article" date="2012" name="J. Bacteriol.">
        <title>Genome Sequence of Paenibacillus terrae HPL-003, a Xylanase-Producing Bacterium Isolated from Soil Found in Forest Residue.</title>
        <authorList>
            <person name="Shin S.H."/>
            <person name="Kim S."/>
            <person name="Kim J.Y."/>
            <person name="Song H.Y."/>
            <person name="Cho S.J."/>
            <person name="Kim D.R."/>
            <person name="Lee K.I."/>
            <person name="Lim H.K."/>
            <person name="Park N.J."/>
            <person name="Hwang I.T."/>
            <person name="Yang K.S."/>
        </authorList>
    </citation>
    <scope>NUCLEOTIDE SEQUENCE [LARGE SCALE GENOMIC DNA]</scope>
    <source>
        <strain evidence="1 2">HPL-003</strain>
    </source>
</reference>
<reference evidence="2" key="1">
    <citation type="submission" date="2011-11" db="EMBL/GenBank/DDBJ databases">
        <title>Complete sequence of Paenibacillus terrae HPL-003.</title>
        <authorList>
            <person name="Shin S.H."/>
            <person name="Kim S."/>
            <person name="Kim J.Y."/>
        </authorList>
    </citation>
    <scope>NUCLEOTIDE SEQUENCE [LARGE SCALE GENOMIC DNA]</scope>
    <source>
        <strain evidence="2">HPL-003</strain>
    </source>
</reference>
<dbReference type="Proteomes" id="UP000005876">
    <property type="component" value="Chromosome"/>
</dbReference>